<dbReference type="Proteomes" id="UP000821865">
    <property type="component" value="Chromosome 2"/>
</dbReference>
<reference evidence="1" key="1">
    <citation type="submission" date="2020-05" db="EMBL/GenBank/DDBJ databases">
        <title>Large-scale comparative analyses of tick genomes elucidate their genetic diversity and vector capacities.</title>
        <authorList>
            <person name="Jia N."/>
            <person name="Wang J."/>
            <person name="Shi W."/>
            <person name="Du L."/>
            <person name="Sun Y."/>
            <person name="Zhan W."/>
            <person name="Jiang J."/>
            <person name="Wang Q."/>
            <person name="Zhang B."/>
            <person name="Ji P."/>
            <person name="Sakyi L.B."/>
            <person name="Cui X."/>
            <person name="Yuan T."/>
            <person name="Jiang B."/>
            <person name="Yang W."/>
            <person name="Lam T.T.-Y."/>
            <person name="Chang Q."/>
            <person name="Ding S."/>
            <person name="Wang X."/>
            <person name="Zhu J."/>
            <person name="Ruan X."/>
            <person name="Zhao L."/>
            <person name="Wei J."/>
            <person name="Que T."/>
            <person name="Du C."/>
            <person name="Cheng J."/>
            <person name="Dai P."/>
            <person name="Han X."/>
            <person name="Huang E."/>
            <person name="Gao Y."/>
            <person name="Liu J."/>
            <person name="Shao H."/>
            <person name="Ye R."/>
            <person name="Li L."/>
            <person name="Wei W."/>
            <person name="Wang X."/>
            <person name="Wang C."/>
            <person name="Yang T."/>
            <person name="Huo Q."/>
            <person name="Li W."/>
            <person name="Guo W."/>
            <person name="Chen H."/>
            <person name="Zhou L."/>
            <person name="Ni X."/>
            <person name="Tian J."/>
            <person name="Zhou Y."/>
            <person name="Sheng Y."/>
            <person name="Liu T."/>
            <person name="Pan Y."/>
            <person name="Xia L."/>
            <person name="Li J."/>
            <person name="Zhao F."/>
            <person name="Cao W."/>
        </authorList>
    </citation>
    <scope>NUCLEOTIDE SEQUENCE</scope>
    <source>
        <strain evidence="1">Dsil-2018</strain>
    </source>
</reference>
<comment type="caution">
    <text evidence="1">The sequence shown here is derived from an EMBL/GenBank/DDBJ whole genome shotgun (WGS) entry which is preliminary data.</text>
</comment>
<evidence type="ECO:0000313" key="1">
    <source>
        <dbReference type="EMBL" id="KAH7965702.1"/>
    </source>
</evidence>
<evidence type="ECO:0000313" key="2">
    <source>
        <dbReference type="Proteomes" id="UP000821865"/>
    </source>
</evidence>
<gene>
    <name evidence="1" type="ORF">HPB49_009896</name>
</gene>
<protein>
    <submittedName>
        <fullName evidence="1">Uncharacterized protein</fullName>
    </submittedName>
</protein>
<sequence>MNDPGASSSASLAPASGLHSGSNTSQPRSTWTEAETWVLIRLWEDHLPQLRGEEHNAKVYDAIVAALAQSGIKRTRRQVQTKIDNLTQRYTKESRERTTGSSPSPWPFYSEVHRILGAVPANDRSLIQESPCSRDETVEMIISSMERSNGNTSGEEVADAVENASDSQGPASTTQQRLPQKRKRQSATENFRNNLLEQQNKLIATLQEATKVDQALRERQVNAQEKLADLLSQYFNK</sequence>
<dbReference type="EMBL" id="CM023471">
    <property type="protein sequence ID" value="KAH7965702.1"/>
    <property type="molecule type" value="Genomic_DNA"/>
</dbReference>
<proteinExistence type="predicted"/>
<keyword evidence="2" id="KW-1185">Reference proteome</keyword>
<organism evidence="1 2">
    <name type="scientific">Dermacentor silvarum</name>
    <name type="common">Tick</name>
    <dbReference type="NCBI Taxonomy" id="543639"/>
    <lineage>
        <taxon>Eukaryota</taxon>
        <taxon>Metazoa</taxon>
        <taxon>Ecdysozoa</taxon>
        <taxon>Arthropoda</taxon>
        <taxon>Chelicerata</taxon>
        <taxon>Arachnida</taxon>
        <taxon>Acari</taxon>
        <taxon>Parasitiformes</taxon>
        <taxon>Ixodida</taxon>
        <taxon>Ixodoidea</taxon>
        <taxon>Ixodidae</taxon>
        <taxon>Rhipicephalinae</taxon>
        <taxon>Dermacentor</taxon>
    </lineage>
</organism>
<name>A0ACB8DC12_DERSI</name>
<accession>A0ACB8DC12</accession>